<feature type="compositionally biased region" description="Polar residues" evidence="1">
    <location>
        <begin position="222"/>
        <end position="232"/>
    </location>
</feature>
<protein>
    <recommendedName>
        <fullName evidence="4">GMC oxidoreductase</fullName>
    </recommendedName>
</protein>
<dbReference type="STRING" id="245187.SAMN04488003_106153"/>
<dbReference type="InterPro" id="IPR036188">
    <property type="entry name" value="FAD/NAD-bd_sf"/>
</dbReference>
<feature type="region of interest" description="Disordered" evidence="1">
    <location>
        <begin position="200"/>
        <end position="232"/>
    </location>
</feature>
<evidence type="ECO:0008006" key="4">
    <source>
        <dbReference type="Google" id="ProtNLM"/>
    </source>
</evidence>
<sequence>MVIIGTGAGGCTLANELAQKVVALEAGGRDLPPDDIDDEWESFGQLAWLDKRSTSGDWRVARDLCGLPAWIVKAVSGTLTHWAGASLRFRDHDWKPLTDYGRVDGANLLDWPIDGAKMAPWYDLAEEKPGVIRTGDRPALPGSNNYKVLEAGAKAVGYTEVHTGRMAIQTRDDGDRVPCQQTGYCLQGCKRGAKWPTPIRKSRRARRPATSRCANGPARRASCTTIPVRSRV</sequence>
<dbReference type="AlphaFoldDB" id="A0A1H8CCE4"/>
<keyword evidence="3" id="KW-1185">Reference proteome</keyword>
<organism evidence="2 3">
    <name type="scientific">Loktanella fryxellensis</name>
    <dbReference type="NCBI Taxonomy" id="245187"/>
    <lineage>
        <taxon>Bacteria</taxon>
        <taxon>Pseudomonadati</taxon>
        <taxon>Pseudomonadota</taxon>
        <taxon>Alphaproteobacteria</taxon>
        <taxon>Rhodobacterales</taxon>
        <taxon>Roseobacteraceae</taxon>
        <taxon>Loktanella</taxon>
    </lineage>
</organism>
<reference evidence="2 3" key="1">
    <citation type="submission" date="2016-10" db="EMBL/GenBank/DDBJ databases">
        <authorList>
            <person name="de Groot N.N."/>
        </authorList>
    </citation>
    <scope>NUCLEOTIDE SEQUENCE [LARGE SCALE GENOMIC DNA]</scope>
    <source>
        <strain evidence="2 3">DSM 16213</strain>
    </source>
</reference>
<name>A0A1H8CCE4_9RHOB</name>
<dbReference type="SUPFAM" id="SSF51905">
    <property type="entry name" value="FAD/NAD(P)-binding domain"/>
    <property type="match status" value="1"/>
</dbReference>
<proteinExistence type="predicted"/>
<dbReference type="Proteomes" id="UP000199585">
    <property type="component" value="Unassembled WGS sequence"/>
</dbReference>
<feature type="compositionally biased region" description="Basic residues" evidence="1">
    <location>
        <begin position="200"/>
        <end position="209"/>
    </location>
</feature>
<evidence type="ECO:0000256" key="1">
    <source>
        <dbReference type="SAM" id="MobiDB-lite"/>
    </source>
</evidence>
<evidence type="ECO:0000313" key="2">
    <source>
        <dbReference type="EMBL" id="SEM92743.1"/>
    </source>
</evidence>
<evidence type="ECO:0000313" key="3">
    <source>
        <dbReference type="Proteomes" id="UP000199585"/>
    </source>
</evidence>
<accession>A0A1H8CCE4</accession>
<gene>
    <name evidence="2" type="ORF">SAMN04488003_106153</name>
</gene>
<dbReference type="EMBL" id="FOCI01000006">
    <property type="protein sequence ID" value="SEM92743.1"/>
    <property type="molecule type" value="Genomic_DNA"/>
</dbReference>
<dbReference type="Gene3D" id="3.50.50.60">
    <property type="entry name" value="FAD/NAD(P)-binding domain"/>
    <property type="match status" value="1"/>
</dbReference>